<feature type="compositionally biased region" description="Acidic residues" evidence="1">
    <location>
        <begin position="36"/>
        <end position="59"/>
    </location>
</feature>
<keyword evidence="2" id="KW-0812">Transmembrane</keyword>
<dbReference type="AlphaFoldDB" id="A0A101HHH2"/>
<reference evidence="4" key="1">
    <citation type="journal article" date="2015" name="MBio">
        <title>Genome-Resolved Metagenomic Analysis Reveals Roles for Candidate Phyla and Other Microbial Community Members in Biogeochemical Transformations in Oil Reservoirs.</title>
        <authorList>
            <person name="Hu P."/>
            <person name="Tom L."/>
            <person name="Singh A."/>
            <person name="Thomas B.C."/>
            <person name="Baker B.J."/>
            <person name="Piceno Y.M."/>
            <person name="Andersen G.L."/>
            <person name="Banfield J.F."/>
        </authorList>
    </citation>
    <scope>NUCLEOTIDE SEQUENCE [LARGE SCALE GENOMIC DNA]</scope>
</reference>
<dbReference type="Proteomes" id="UP000053904">
    <property type="component" value="Unassembled WGS sequence"/>
</dbReference>
<feature type="region of interest" description="Disordered" evidence="1">
    <location>
        <begin position="35"/>
        <end position="68"/>
    </location>
</feature>
<accession>A0A101HHH2</accession>
<gene>
    <name evidence="3" type="ORF">XD93_0650</name>
</gene>
<protein>
    <submittedName>
        <fullName evidence="3">Uncharacterized protein</fullName>
    </submittedName>
</protein>
<evidence type="ECO:0000313" key="4">
    <source>
        <dbReference type="Proteomes" id="UP000053904"/>
    </source>
</evidence>
<evidence type="ECO:0000256" key="1">
    <source>
        <dbReference type="SAM" id="MobiDB-lite"/>
    </source>
</evidence>
<organism evidence="3 4">
    <name type="scientific">candidate division WS6 bacterium 34_10</name>
    <dbReference type="NCBI Taxonomy" id="1641389"/>
    <lineage>
        <taxon>Bacteria</taxon>
        <taxon>Candidatus Dojkabacteria</taxon>
    </lineage>
</organism>
<name>A0A101HHH2_9BACT</name>
<sequence>MKKDTVWLIVAIVLLVGVIGGLVWLFGGFSGMNDAEVPETENQEQVQDTEEQQTEPTEEQEQKNGDPNVVEENEELGDAQVDSSVEYSTSSQSVGRDTEEVFSLDELSVVKGESVVEIKYVFSGSDITEESSLPVSVVNKSSLGAMEIVIDNVESDGTGMGFDESKSINKDGLTKLTKVVSGQADTLKYNLGFTNAPEYYLYEPEVSGQTVVVKLSVKYPGGEISTEEFGTTEFTTEDISVESSTADEGVRISGYSYSVTGGVLRYVFKTSTNTGSPIPSFEASIGDGILTITFPSLNADVIYSASGDTVSLPGGVILNISRSGNQSVYEFVGIGDQYKLYGEISPNQVVAEIEL</sequence>
<keyword evidence="2" id="KW-0472">Membrane</keyword>
<dbReference type="EMBL" id="LGGO01000086">
    <property type="protein sequence ID" value="KUK76921.1"/>
    <property type="molecule type" value="Genomic_DNA"/>
</dbReference>
<evidence type="ECO:0000313" key="3">
    <source>
        <dbReference type="EMBL" id="KUK76921.1"/>
    </source>
</evidence>
<evidence type="ECO:0000256" key="2">
    <source>
        <dbReference type="SAM" id="Phobius"/>
    </source>
</evidence>
<proteinExistence type="predicted"/>
<keyword evidence="2" id="KW-1133">Transmembrane helix</keyword>
<comment type="caution">
    <text evidence="3">The sequence shown here is derived from an EMBL/GenBank/DDBJ whole genome shotgun (WGS) entry which is preliminary data.</text>
</comment>
<feature type="transmembrane region" description="Helical" evidence="2">
    <location>
        <begin position="6"/>
        <end position="26"/>
    </location>
</feature>